<proteinExistence type="predicted"/>
<evidence type="ECO:0000256" key="1">
    <source>
        <dbReference type="ARBA" id="ARBA00022723"/>
    </source>
</evidence>
<dbReference type="InterPro" id="IPR007527">
    <property type="entry name" value="Znf_SWIM"/>
</dbReference>
<accession>A0ABD1PQU9</accession>
<feature type="domain" description="SWIM-type" evidence="5">
    <location>
        <begin position="35"/>
        <end position="67"/>
    </location>
</feature>
<dbReference type="SMART" id="SM00575">
    <property type="entry name" value="ZnF_PMZ"/>
    <property type="match status" value="1"/>
</dbReference>
<dbReference type="InterPro" id="IPR006564">
    <property type="entry name" value="Znf_PMZ"/>
</dbReference>
<keyword evidence="3" id="KW-0862">Zinc</keyword>
<comment type="caution">
    <text evidence="6">The sequence shown here is derived from an EMBL/GenBank/DDBJ whole genome shotgun (WGS) entry which is preliminary data.</text>
</comment>
<gene>
    <name evidence="6" type="ORF">Adt_42147</name>
</gene>
<dbReference type="Pfam" id="PF04434">
    <property type="entry name" value="SWIM"/>
    <property type="match status" value="1"/>
</dbReference>
<reference evidence="7" key="1">
    <citation type="submission" date="2024-07" db="EMBL/GenBank/DDBJ databases">
        <title>Two chromosome-level genome assemblies of Korean endemic species Abeliophyllum distichum and Forsythia ovata (Oleaceae).</title>
        <authorList>
            <person name="Jang H."/>
        </authorList>
    </citation>
    <scope>NUCLEOTIDE SEQUENCE [LARGE SCALE GENOMIC DNA]</scope>
</reference>
<protein>
    <submittedName>
        <fullName evidence="6">Zinc finger protein</fullName>
    </submittedName>
</protein>
<keyword evidence="7" id="KW-1185">Reference proteome</keyword>
<sequence>MEEKLFNSLEVAKTLYVEPLDQFRFDVSIRPNNQYVVNLDDNTCTCRQFELENFPCAYAVTIALHRGISAHVLCSQYYTIDFWKAAYSITIFSMLNEVEWKVPDHISSSLNNFPPLVNRRSGSNLHQEYHLLESVLAVVGMIDVVLELNCSNQVPTCILYSKMYCMYCMMFILGLR</sequence>
<name>A0ABD1PQU9_9LAMI</name>
<keyword evidence="1" id="KW-0479">Metal-binding</keyword>
<evidence type="ECO:0000259" key="5">
    <source>
        <dbReference type="PROSITE" id="PS50966"/>
    </source>
</evidence>
<dbReference type="PROSITE" id="PS50966">
    <property type="entry name" value="ZF_SWIM"/>
    <property type="match status" value="1"/>
</dbReference>
<dbReference type="AlphaFoldDB" id="A0ABD1PQU9"/>
<evidence type="ECO:0000256" key="2">
    <source>
        <dbReference type="ARBA" id="ARBA00022771"/>
    </source>
</evidence>
<dbReference type="GO" id="GO:0008270">
    <property type="term" value="F:zinc ion binding"/>
    <property type="evidence" value="ECO:0007669"/>
    <property type="project" value="UniProtKB-KW"/>
</dbReference>
<organism evidence="6 7">
    <name type="scientific">Abeliophyllum distichum</name>
    <dbReference type="NCBI Taxonomy" id="126358"/>
    <lineage>
        <taxon>Eukaryota</taxon>
        <taxon>Viridiplantae</taxon>
        <taxon>Streptophyta</taxon>
        <taxon>Embryophyta</taxon>
        <taxon>Tracheophyta</taxon>
        <taxon>Spermatophyta</taxon>
        <taxon>Magnoliopsida</taxon>
        <taxon>eudicotyledons</taxon>
        <taxon>Gunneridae</taxon>
        <taxon>Pentapetalae</taxon>
        <taxon>asterids</taxon>
        <taxon>lamiids</taxon>
        <taxon>Lamiales</taxon>
        <taxon>Oleaceae</taxon>
        <taxon>Forsythieae</taxon>
        <taxon>Abeliophyllum</taxon>
    </lineage>
</organism>
<evidence type="ECO:0000256" key="3">
    <source>
        <dbReference type="ARBA" id="ARBA00022833"/>
    </source>
</evidence>
<dbReference type="Proteomes" id="UP001604336">
    <property type="component" value="Unassembled WGS sequence"/>
</dbReference>
<evidence type="ECO:0000256" key="4">
    <source>
        <dbReference type="PROSITE-ProRule" id="PRU00325"/>
    </source>
</evidence>
<evidence type="ECO:0000313" key="7">
    <source>
        <dbReference type="Proteomes" id="UP001604336"/>
    </source>
</evidence>
<keyword evidence="2 4" id="KW-0863">Zinc-finger</keyword>
<dbReference type="EMBL" id="JBFOLK010000013">
    <property type="protein sequence ID" value="KAL2466296.1"/>
    <property type="molecule type" value="Genomic_DNA"/>
</dbReference>
<evidence type="ECO:0000313" key="6">
    <source>
        <dbReference type="EMBL" id="KAL2466296.1"/>
    </source>
</evidence>